<feature type="domain" description="Siroheme decarboxylase AsnC-like ligand binding" evidence="8">
    <location>
        <begin position="71"/>
        <end position="143"/>
    </location>
</feature>
<dbReference type="InterPro" id="IPR050684">
    <property type="entry name" value="HTH-Siroheme_Decarb"/>
</dbReference>
<reference evidence="10 11" key="1">
    <citation type="submission" date="2019-07" db="EMBL/GenBank/DDBJ databases">
        <title>The pathways for chlorine oxyanion respiration interact through the shared metabolite chlorate.</title>
        <authorList>
            <person name="Barnum T.P."/>
            <person name="Cheng Y."/>
            <person name="Hill K.A."/>
            <person name="Lucas L.N."/>
            <person name="Carlson H.K."/>
            <person name="Coates J.D."/>
        </authorList>
    </citation>
    <scope>NUCLEOTIDE SEQUENCE [LARGE SCALE GENOMIC DNA]</scope>
    <source>
        <strain evidence="10">BK-3</strain>
    </source>
</reference>
<dbReference type="Gene3D" id="3.30.70.3460">
    <property type="match status" value="1"/>
</dbReference>
<evidence type="ECO:0000256" key="1">
    <source>
        <dbReference type="ARBA" id="ARBA00023239"/>
    </source>
</evidence>
<dbReference type="InterPro" id="IPR053953">
    <property type="entry name" value="NirdL-like_HTH"/>
</dbReference>
<dbReference type="Proteomes" id="UP000317355">
    <property type="component" value="Unassembled WGS sequence"/>
</dbReference>
<dbReference type="Pfam" id="PF17805">
    <property type="entry name" value="AsnC_trans_reg2"/>
    <property type="match status" value="1"/>
</dbReference>
<dbReference type="PANTHER" id="PTHR43413">
    <property type="entry name" value="TRANSCRIPTIONAL REGULATOR, ASNC FAMILY"/>
    <property type="match status" value="1"/>
</dbReference>
<evidence type="ECO:0000259" key="8">
    <source>
        <dbReference type="Pfam" id="PF17805"/>
    </source>
</evidence>
<evidence type="ECO:0000256" key="2">
    <source>
        <dbReference type="ARBA" id="ARBA00023444"/>
    </source>
</evidence>
<accession>A0A558CMG0</accession>
<feature type="domain" description="Siroheme decarboxylase NirL-like HTH" evidence="9">
    <location>
        <begin position="9"/>
        <end position="52"/>
    </location>
</feature>
<evidence type="ECO:0000313" key="11">
    <source>
        <dbReference type="Proteomes" id="UP000317355"/>
    </source>
</evidence>
<evidence type="ECO:0000256" key="4">
    <source>
        <dbReference type="ARBA" id="ARBA00023465"/>
    </source>
</evidence>
<dbReference type="STRING" id="1543721.AAY24_08980"/>
<evidence type="ECO:0000256" key="3">
    <source>
        <dbReference type="ARBA" id="ARBA00023457"/>
    </source>
</evidence>
<dbReference type="PANTHER" id="PTHR43413:SF1">
    <property type="entry name" value="SIROHEME DECARBOXYLASE NIRL SUBUNIT"/>
    <property type="match status" value="1"/>
</dbReference>
<dbReference type="EMBL" id="VMRY01000113">
    <property type="protein sequence ID" value="TVT49915.1"/>
    <property type="molecule type" value="Genomic_DNA"/>
</dbReference>
<protein>
    <recommendedName>
        <fullName evidence="5">siroheme decarboxylase</fullName>
        <ecNumber evidence="5">4.1.1.111</ecNumber>
    </recommendedName>
</protein>
<dbReference type="AlphaFoldDB" id="A0A558CMG0"/>
<dbReference type="Gene3D" id="1.10.10.10">
    <property type="entry name" value="Winged helix-like DNA-binding domain superfamily/Winged helix DNA-binding domain"/>
    <property type="match status" value="1"/>
</dbReference>
<comment type="subunit">
    <text evidence="4">Probably forms a complex composed of NirD, NirL, NirG and NirH. All proteins are required for the total conversion of siroheme to didecarboxysiroheme.</text>
</comment>
<keyword evidence="1" id="KW-0456">Lyase</keyword>
<comment type="function">
    <text evidence="6">Involved in heme d1 biosynthesis. Catalyzes the decarboxylation of siroheme into didecarboxysiroheme.</text>
</comment>
<evidence type="ECO:0000256" key="7">
    <source>
        <dbReference type="ARBA" id="ARBA00048470"/>
    </source>
</evidence>
<dbReference type="Pfam" id="PF22451">
    <property type="entry name" value="NirdL-like_HTH"/>
    <property type="match status" value="1"/>
</dbReference>
<dbReference type="GO" id="GO:0016829">
    <property type="term" value="F:lyase activity"/>
    <property type="evidence" value="ECO:0007669"/>
    <property type="project" value="UniProtKB-KW"/>
</dbReference>
<proteinExistence type="inferred from homology"/>
<comment type="pathway">
    <text evidence="2">Porphyrin-containing compound metabolism.</text>
</comment>
<comment type="catalytic activity">
    <reaction evidence="7">
        <text>siroheme + 2 H(+) = 12,18-didecarboxysiroheme + 2 CO2</text>
        <dbReference type="Rhea" id="RHEA:19093"/>
        <dbReference type="ChEBI" id="CHEBI:15378"/>
        <dbReference type="ChEBI" id="CHEBI:16526"/>
        <dbReference type="ChEBI" id="CHEBI:60052"/>
        <dbReference type="ChEBI" id="CHEBI:140497"/>
        <dbReference type="EC" id="4.1.1.111"/>
    </reaction>
</comment>
<evidence type="ECO:0000256" key="6">
    <source>
        <dbReference type="ARBA" id="ARBA00045291"/>
    </source>
</evidence>
<organism evidence="10 11">
    <name type="scientific">Sedimenticola thiotaurini</name>
    <dbReference type="NCBI Taxonomy" id="1543721"/>
    <lineage>
        <taxon>Bacteria</taxon>
        <taxon>Pseudomonadati</taxon>
        <taxon>Pseudomonadota</taxon>
        <taxon>Gammaproteobacteria</taxon>
        <taxon>Chromatiales</taxon>
        <taxon>Sedimenticolaceae</taxon>
        <taxon>Sedimenticola</taxon>
    </lineage>
</organism>
<evidence type="ECO:0000259" key="9">
    <source>
        <dbReference type="Pfam" id="PF22451"/>
    </source>
</evidence>
<evidence type="ECO:0000313" key="10">
    <source>
        <dbReference type="EMBL" id="TVT49915.1"/>
    </source>
</evidence>
<dbReference type="EC" id="4.1.1.111" evidence="5"/>
<dbReference type="InterPro" id="IPR036388">
    <property type="entry name" value="WH-like_DNA-bd_sf"/>
</dbReference>
<gene>
    <name evidence="10" type="ORF">FHK82_16795</name>
</gene>
<dbReference type="InterPro" id="IPR040523">
    <property type="entry name" value="AsnC_trans_reg2"/>
</dbReference>
<comment type="similarity">
    <text evidence="3">Belongs to the Ahb/Nir family.</text>
</comment>
<name>A0A558CMG0_9GAMM</name>
<comment type="caution">
    <text evidence="10">The sequence shown here is derived from an EMBL/GenBank/DDBJ whole genome shotgun (WGS) entry which is preliminary data.</text>
</comment>
<evidence type="ECO:0000256" key="5">
    <source>
        <dbReference type="ARBA" id="ARBA00023471"/>
    </source>
</evidence>
<sequence>MSLDLDAIDRAILNTYQGGFPICEHPYQVAAEQLGITETDLINRLQGMLDKKQLSRFGPMYHAERLGGGLSLCAMRIPETDFDRVNDQVNAFPEVAHNYARDHAFNMWFVLATETPDRIDTVLQEIEQTTGYRVYNMPKKQEFFIGLKFEV</sequence>